<evidence type="ECO:0008006" key="3">
    <source>
        <dbReference type="Google" id="ProtNLM"/>
    </source>
</evidence>
<gene>
    <name evidence="1" type="ORF">CS010_10800</name>
</gene>
<dbReference type="Proteomes" id="UP000222913">
    <property type="component" value="Unassembled WGS sequence"/>
</dbReference>
<evidence type="ECO:0000313" key="1">
    <source>
        <dbReference type="EMBL" id="PHV55449.1"/>
    </source>
</evidence>
<dbReference type="AlphaFoldDB" id="A0A2G3NPK2"/>
<protein>
    <recommendedName>
        <fullName evidence="3">Phage protein</fullName>
    </recommendedName>
</protein>
<dbReference type="RefSeq" id="WP_099390881.1">
    <property type="nucleotide sequence ID" value="NZ_PEBM01000069.1"/>
</dbReference>
<comment type="caution">
    <text evidence="1">The sequence shown here is derived from an EMBL/GenBank/DDBJ whole genome shotgun (WGS) entry which is preliminary data.</text>
</comment>
<dbReference type="EMBL" id="PEBM01000069">
    <property type="protein sequence ID" value="PHV55449.1"/>
    <property type="molecule type" value="Genomic_DNA"/>
</dbReference>
<proteinExistence type="predicted"/>
<sequence length="64" mass="7718">MEKEYYPYFTTEDFVKPMEGLTMTLKSIQDLYDIERIGDKENAERLIDSYRYAIELLRKEGVEE</sequence>
<organism evidence="1 2">
    <name type="scientific">Streptococcus macedonicus</name>
    <name type="common">Streptococcus gallolyticus macedonicus</name>
    <dbReference type="NCBI Taxonomy" id="59310"/>
    <lineage>
        <taxon>Bacteria</taxon>
        <taxon>Bacillati</taxon>
        <taxon>Bacillota</taxon>
        <taxon>Bacilli</taxon>
        <taxon>Lactobacillales</taxon>
        <taxon>Streptococcaceae</taxon>
        <taxon>Streptococcus</taxon>
    </lineage>
</organism>
<accession>A0A2G3NPK2</accession>
<reference evidence="1 2" key="1">
    <citation type="submission" date="2017-10" db="EMBL/GenBank/DDBJ databases">
        <title>Whole-genome sequence of three Streptococcus macedonicus strains isolated from Italian cheeses of the Veneto region.</title>
        <authorList>
            <person name="Treu L."/>
            <person name="De Diego-Diaz B."/>
            <person name="Papadimitriou K."/>
            <person name="Tsakalidou E."/>
            <person name="Corich V."/>
            <person name="Giacomini A."/>
        </authorList>
    </citation>
    <scope>NUCLEOTIDE SEQUENCE [LARGE SCALE GENOMIC DNA]</scope>
    <source>
        <strain evidence="1 2">27MV</strain>
    </source>
</reference>
<name>A0A2G3NPK2_STRMC</name>
<evidence type="ECO:0000313" key="2">
    <source>
        <dbReference type="Proteomes" id="UP000222913"/>
    </source>
</evidence>